<gene>
    <name evidence="2" type="ORF">ACFO1S_18425</name>
</gene>
<dbReference type="Gene3D" id="3.10.180.10">
    <property type="entry name" value="2,3-Dihydroxybiphenyl 1,2-Dioxygenase, domain 1"/>
    <property type="match status" value="1"/>
</dbReference>
<feature type="domain" description="VOC" evidence="1">
    <location>
        <begin position="3"/>
        <end position="129"/>
    </location>
</feature>
<dbReference type="EMBL" id="JBHSED010000038">
    <property type="protein sequence ID" value="MFC4305412.1"/>
    <property type="molecule type" value="Genomic_DNA"/>
</dbReference>
<dbReference type="SUPFAM" id="SSF54593">
    <property type="entry name" value="Glyoxalase/Bleomycin resistance protein/Dihydroxybiphenyl dioxygenase"/>
    <property type="match status" value="1"/>
</dbReference>
<name>A0ABV8SEX4_9BACL</name>
<dbReference type="InterPro" id="IPR004360">
    <property type="entry name" value="Glyas_Fos-R_dOase_dom"/>
</dbReference>
<reference evidence="3" key="1">
    <citation type="journal article" date="2019" name="Int. J. Syst. Evol. Microbiol.">
        <title>The Global Catalogue of Microorganisms (GCM) 10K type strain sequencing project: providing services to taxonomists for standard genome sequencing and annotation.</title>
        <authorList>
            <consortium name="The Broad Institute Genomics Platform"/>
            <consortium name="The Broad Institute Genome Sequencing Center for Infectious Disease"/>
            <person name="Wu L."/>
            <person name="Ma J."/>
        </authorList>
    </citation>
    <scope>NUCLEOTIDE SEQUENCE [LARGE SCALE GENOMIC DNA]</scope>
    <source>
        <strain evidence="3">CGMCC 4.1641</strain>
    </source>
</reference>
<proteinExistence type="predicted"/>
<organism evidence="2 3">
    <name type="scientific">Cohnella boryungensis</name>
    <dbReference type="NCBI Taxonomy" id="768479"/>
    <lineage>
        <taxon>Bacteria</taxon>
        <taxon>Bacillati</taxon>
        <taxon>Bacillota</taxon>
        <taxon>Bacilli</taxon>
        <taxon>Bacillales</taxon>
        <taxon>Paenibacillaceae</taxon>
        <taxon>Cohnella</taxon>
    </lineage>
</organism>
<dbReference type="PANTHER" id="PTHR36503:SF2">
    <property type="entry name" value="BLR2408 PROTEIN"/>
    <property type="match status" value="1"/>
</dbReference>
<dbReference type="RefSeq" id="WP_204604299.1">
    <property type="nucleotide sequence ID" value="NZ_JBHSED010000038.1"/>
</dbReference>
<dbReference type="InterPro" id="IPR029068">
    <property type="entry name" value="Glyas_Bleomycin-R_OHBP_Dase"/>
</dbReference>
<dbReference type="Pfam" id="PF00903">
    <property type="entry name" value="Glyoxalase"/>
    <property type="match status" value="1"/>
</dbReference>
<keyword evidence="3" id="KW-1185">Reference proteome</keyword>
<dbReference type="PROSITE" id="PS51819">
    <property type="entry name" value="VOC"/>
    <property type="match status" value="1"/>
</dbReference>
<dbReference type="InterPro" id="IPR037523">
    <property type="entry name" value="VOC_core"/>
</dbReference>
<dbReference type="Proteomes" id="UP001595755">
    <property type="component" value="Unassembled WGS sequence"/>
</dbReference>
<dbReference type="PANTHER" id="PTHR36503">
    <property type="entry name" value="BLR2520 PROTEIN"/>
    <property type="match status" value="1"/>
</dbReference>
<evidence type="ECO:0000259" key="1">
    <source>
        <dbReference type="PROSITE" id="PS51819"/>
    </source>
</evidence>
<evidence type="ECO:0000313" key="3">
    <source>
        <dbReference type="Proteomes" id="UP001595755"/>
    </source>
</evidence>
<accession>A0ABV8SEX4</accession>
<evidence type="ECO:0000313" key="2">
    <source>
        <dbReference type="EMBL" id="MFC4305412.1"/>
    </source>
</evidence>
<sequence>MTKELWINLPVKDLAKSREFFAKLGFAFHPRHEGSDEAAGLVIGEKGILVMLFPEAAFRGFAGNEVSDTTRGTEMLISIDAQSKEEVDELVRKAEEAGAVVFGRPKDNGWLYGAGFADLDGHRWNVLYMDMSGMPQ</sequence>
<comment type="caution">
    <text evidence="2">The sequence shown here is derived from an EMBL/GenBank/DDBJ whole genome shotgun (WGS) entry which is preliminary data.</text>
</comment>
<protein>
    <submittedName>
        <fullName evidence="2">VOC family protein</fullName>
    </submittedName>
</protein>